<gene>
    <name evidence="11" type="ORF">AVDCRST_MAG42-1786</name>
</gene>
<evidence type="ECO:0000313" key="11">
    <source>
        <dbReference type="EMBL" id="CAA9235187.1"/>
    </source>
</evidence>
<evidence type="ECO:0000256" key="7">
    <source>
        <dbReference type="SAM" id="MobiDB-lite"/>
    </source>
</evidence>
<comment type="subcellular location">
    <subcellularLocation>
        <location evidence="1">Cell membrane</location>
        <topology evidence="1">Multi-pass membrane protein</topology>
    </subcellularLocation>
    <subcellularLocation>
        <location evidence="6">Membrane</location>
        <topology evidence="6">Multi-pass membrane protein</topology>
    </subcellularLocation>
</comment>
<feature type="transmembrane region" description="Helical" evidence="8">
    <location>
        <begin position="150"/>
        <end position="178"/>
    </location>
</feature>
<evidence type="ECO:0000256" key="3">
    <source>
        <dbReference type="ARBA" id="ARBA00022692"/>
    </source>
</evidence>
<keyword evidence="2" id="KW-1003">Cell membrane</keyword>
<dbReference type="InterPro" id="IPR002898">
    <property type="entry name" value="MotA_ExbB_proton_chnl"/>
</dbReference>
<evidence type="ECO:0000256" key="4">
    <source>
        <dbReference type="ARBA" id="ARBA00022989"/>
    </source>
</evidence>
<feature type="compositionally biased region" description="Low complexity" evidence="7">
    <location>
        <begin position="280"/>
        <end position="296"/>
    </location>
</feature>
<feature type="domain" description="MotA/TolQ/ExbB proton channel" evidence="10">
    <location>
        <begin position="113"/>
        <end position="231"/>
    </location>
</feature>
<keyword evidence="6" id="KW-0653">Protein transport</keyword>
<feature type="transmembrane region" description="Helical" evidence="8">
    <location>
        <begin position="53"/>
        <end position="71"/>
    </location>
</feature>
<dbReference type="GO" id="GO:0005886">
    <property type="term" value="C:plasma membrane"/>
    <property type="evidence" value="ECO:0007669"/>
    <property type="project" value="UniProtKB-SubCell"/>
</dbReference>
<keyword evidence="5 8" id="KW-0472">Membrane</keyword>
<dbReference type="PANTHER" id="PTHR30625:SF17">
    <property type="entry name" value="TOLQ-RELATED"/>
    <property type="match status" value="1"/>
</dbReference>
<feature type="signal peptide" evidence="9">
    <location>
        <begin position="1"/>
        <end position="25"/>
    </location>
</feature>
<accession>A0A6J4HY88</accession>
<dbReference type="PANTHER" id="PTHR30625">
    <property type="entry name" value="PROTEIN TOLQ"/>
    <property type="match status" value="1"/>
</dbReference>
<dbReference type="Pfam" id="PF01618">
    <property type="entry name" value="MotA_ExbB"/>
    <property type="match status" value="1"/>
</dbReference>
<evidence type="ECO:0000256" key="6">
    <source>
        <dbReference type="RuleBase" id="RU004057"/>
    </source>
</evidence>
<evidence type="ECO:0000256" key="1">
    <source>
        <dbReference type="ARBA" id="ARBA00004651"/>
    </source>
</evidence>
<dbReference type="EMBL" id="CADCTA010000057">
    <property type="protein sequence ID" value="CAA9235187.1"/>
    <property type="molecule type" value="Genomic_DNA"/>
</dbReference>
<dbReference type="AlphaFoldDB" id="A0A6J4HY88"/>
<comment type="similarity">
    <text evidence="6">Belongs to the exbB/tolQ family.</text>
</comment>
<keyword evidence="6" id="KW-0813">Transport</keyword>
<name>A0A6J4HY88_9BACT</name>
<evidence type="ECO:0000259" key="10">
    <source>
        <dbReference type="Pfam" id="PF01618"/>
    </source>
</evidence>
<evidence type="ECO:0000256" key="2">
    <source>
        <dbReference type="ARBA" id="ARBA00022475"/>
    </source>
</evidence>
<dbReference type="InterPro" id="IPR050790">
    <property type="entry name" value="ExbB/TolQ_transport"/>
</dbReference>
<keyword evidence="4 8" id="KW-1133">Transmembrane helix</keyword>
<feature type="chain" id="PRO_5026664487" evidence="9">
    <location>
        <begin position="26"/>
        <end position="296"/>
    </location>
</feature>
<feature type="region of interest" description="Disordered" evidence="7">
    <location>
        <begin position="270"/>
        <end position="296"/>
    </location>
</feature>
<evidence type="ECO:0000256" key="8">
    <source>
        <dbReference type="SAM" id="Phobius"/>
    </source>
</evidence>
<dbReference type="GO" id="GO:0017038">
    <property type="term" value="P:protein import"/>
    <property type="evidence" value="ECO:0007669"/>
    <property type="project" value="TreeGrafter"/>
</dbReference>
<evidence type="ECO:0000256" key="9">
    <source>
        <dbReference type="SAM" id="SignalP"/>
    </source>
</evidence>
<feature type="transmembrane region" description="Helical" evidence="8">
    <location>
        <begin position="198"/>
        <end position="219"/>
    </location>
</feature>
<sequence>MKLKNLYLAALTLLTLLLFVSAGVAQEPAAGAAGGHGSGVHSKTLWEQIKEGGWVMIPIGLCSVATLYLIGDGVIRTSRKRVAPPAHEQSVKALFRQGDYVGAYNFCKENPSPLTNVLRVGISLLGDGKPNAEEGMMGELQKENANMQTYISYLSVIGVCTPMIGLLGTVTGMIKAFANLGAAGIGDPSGLSAAIGEVLVATASGLFIAIPAFGSFYYLRNRAAASIHHIQDVINSAFRKMPYESLAGVHIGDEELYAAIPNWLVQPEDGTGSTTGRIPTGATGRIATGATGPLRA</sequence>
<organism evidence="11">
    <name type="scientific">uncultured Chthoniobacterales bacterium</name>
    <dbReference type="NCBI Taxonomy" id="1836801"/>
    <lineage>
        <taxon>Bacteria</taxon>
        <taxon>Pseudomonadati</taxon>
        <taxon>Verrucomicrobiota</taxon>
        <taxon>Spartobacteria</taxon>
        <taxon>Chthoniobacterales</taxon>
        <taxon>environmental samples</taxon>
    </lineage>
</organism>
<protein>
    <submittedName>
        <fullName evidence="11">TonB system biopolymer transport component</fullName>
    </submittedName>
</protein>
<keyword evidence="3 8" id="KW-0812">Transmembrane</keyword>
<reference evidence="11" key="1">
    <citation type="submission" date="2020-02" db="EMBL/GenBank/DDBJ databases">
        <authorList>
            <person name="Meier V. D."/>
        </authorList>
    </citation>
    <scope>NUCLEOTIDE SEQUENCE</scope>
    <source>
        <strain evidence="11">AVDCRST_MAG42</strain>
    </source>
</reference>
<proteinExistence type="inferred from homology"/>
<keyword evidence="9" id="KW-0732">Signal</keyword>
<evidence type="ECO:0000256" key="5">
    <source>
        <dbReference type="ARBA" id="ARBA00023136"/>
    </source>
</evidence>